<keyword evidence="9" id="KW-1185">Reference proteome</keyword>
<proteinExistence type="predicted"/>
<dbReference type="InterPro" id="IPR008207">
    <property type="entry name" value="Sig_transdc_His_kin_Hpt_dom"/>
</dbReference>
<evidence type="ECO:0000259" key="5">
    <source>
        <dbReference type="PROSITE" id="PS50110"/>
    </source>
</evidence>
<dbReference type="GO" id="GO:0006355">
    <property type="term" value="P:regulation of DNA-templated transcription"/>
    <property type="evidence" value="ECO:0007669"/>
    <property type="project" value="InterPro"/>
</dbReference>
<feature type="modified residue" description="Phosphohistidine" evidence="2">
    <location>
        <position position="298"/>
    </location>
</feature>
<dbReference type="SMART" id="SM00448">
    <property type="entry name" value="REC"/>
    <property type="match status" value="3"/>
</dbReference>
<feature type="modified residue" description="4-aspartylphosphate" evidence="3">
    <location>
        <position position="544"/>
    </location>
</feature>
<dbReference type="GO" id="GO:0000156">
    <property type="term" value="F:phosphorelay response regulator activity"/>
    <property type="evidence" value="ECO:0007669"/>
    <property type="project" value="TreeGrafter"/>
</dbReference>
<dbReference type="RefSeq" id="WP_096579045.1">
    <property type="nucleotide sequence ID" value="NZ_CAWNJS010000001.1"/>
</dbReference>
<dbReference type="Pfam" id="PF01627">
    <property type="entry name" value="Hpt"/>
    <property type="match status" value="1"/>
</dbReference>
<dbReference type="Gene3D" id="3.40.50.2300">
    <property type="match status" value="3"/>
</dbReference>
<dbReference type="CDD" id="cd00383">
    <property type="entry name" value="trans_reg_C"/>
    <property type="match status" value="1"/>
</dbReference>
<evidence type="ECO:0000256" key="1">
    <source>
        <dbReference type="ARBA" id="ARBA00023125"/>
    </source>
</evidence>
<dbReference type="GO" id="GO:0005829">
    <property type="term" value="C:cytosol"/>
    <property type="evidence" value="ECO:0007669"/>
    <property type="project" value="TreeGrafter"/>
</dbReference>
<dbReference type="SUPFAM" id="SSF47226">
    <property type="entry name" value="Histidine-containing phosphotransfer domain, HPT domain"/>
    <property type="match status" value="1"/>
</dbReference>
<evidence type="ECO:0000256" key="3">
    <source>
        <dbReference type="PROSITE-ProRule" id="PRU00169"/>
    </source>
</evidence>
<dbReference type="PROSITE" id="PS51755">
    <property type="entry name" value="OMPR_PHOB"/>
    <property type="match status" value="1"/>
</dbReference>
<feature type="domain" description="Response regulatory" evidence="5">
    <location>
        <begin position="370"/>
        <end position="486"/>
    </location>
</feature>
<dbReference type="AlphaFoldDB" id="A0A1Z4N3M8"/>
<evidence type="ECO:0000256" key="2">
    <source>
        <dbReference type="PROSITE-ProRule" id="PRU00110"/>
    </source>
</evidence>
<evidence type="ECO:0000259" key="6">
    <source>
        <dbReference type="PROSITE" id="PS50894"/>
    </source>
</evidence>
<dbReference type="InterPro" id="IPR036641">
    <property type="entry name" value="HPT_dom_sf"/>
</dbReference>
<dbReference type="Gene3D" id="6.10.250.690">
    <property type="match status" value="1"/>
</dbReference>
<feature type="DNA-binding region" description="OmpR/PhoB-type" evidence="4">
    <location>
        <begin position="132"/>
        <end position="230"/>
    </location>
</feature>
<feature type="domain" description="HPt" evidence="6">
    <location>
        <begin position="258"/>
        <end position="358"/>
    </location>
</feature>
<dbReference type="Proteomes" id="UP000218785">
    <property type="component" value="Chromosome"/>
</dbReference>
<keyword evidence="1 4" id="KW-0238">DNA-binding</keyword>
<dbReference type="CDD" id="cd17574">
    <property type="entry name" value="REC_OmpR"/>
    <property type="match status" value="1"/>
</dbReference>
<dbReference type="CDD" id="cd00156">
    <property type="entry name" value="REC"/>
    <property type="match status" value="2"/>
</dbReference>
<dbReference type="PROSITE" id="PS50894">
    <property type="entry name" value="HPT"/>
    <property type="match status" value="1"/>
</dbReference>
<dbReference type="InterPro" id="IPR001867">
    <property type="entry name" value="OmpR/PhoB-type_DNA-bd"/>
</dbReference>
<dbReference type="Pfam" id="PF00072">
    <property type="entry name" value="Response_reg"/>
    <property type="match status" value="3"/>
</dbReference>
<accession>A0A1Z4N3M8</accession>
<feature type="modified residue" description="4-aspartylphosphate" evidence="3">
    <location>
        <position position="419"/>
    </location>
</feature>
<feature type="modified residue" description="4-aspartylphosphate" evidence="3">
    <location>
        <position position="51"/>
    </location>
</feature>
<dbReference type="Gene3D" id="1.10.10.10">
    <property type="entry name" value="Winged helix-like DNA-binding domain superfamily/Winged helix DNA-binding domain"/>
    <property type="match status" value="1"/>
</dbReference>
<organism evidence="8 9">
    <name type="scientific">Tolypothrix tenuis PCC 7101</name>
    <dbReference type="NCBI Taxonomy" id="231146"/>
    <lineage>
        <taxon>Bacteria</taxon>
        <taxon>Bacillati</taxon>
        <taxon>Cyanobacteriota</taxon>
        <taxon>Cyanophyceae</taxon>
        <taxon>Nostocales</taxon>
        <taxon>Tolypothrichaceae</taxon>
        <taxon>Tolypothrix</taxon>
    </lineage>
</organism>
<gene>
    <name evidence="8" type="ORF">NIES37_42740</name>
</gene>
<evidence type="ECO:0000259" key="7">
    <source>
        <dbReference type="PROSITE" id="PS51755"/>
    </source>
</evidence>
<feature type="domain" description="Response regulatory" evidence="5">
    <location>
        <begin position="2"/>
        <end position="124"/>
    </location>
</feature>
<name>A0A1Z4N3M8_9CYAN</name>
<dbReference type="Pfam" id="PF00486">
    <property type="entry name" value="Trans_reg_C"/>
    <property type="match status" value="1"/>
</dbReference>
<evidence type="ECO:0000256" key="4">
    <source>
        <dbReference type="PROSITE-ProRule" id="PRU01091"/>
    </source>
</evidence>
<dbReference type="InterPro" id="IPR011006">
    <property type="entry name" value="CheY-like_superfamily"/>
</dbReference>
<dbReference type="KEGG" id="ttq:NIES37_42740"/>
<reference evidence="8 9" key="1">
    <citation type="submission" date="2017-06" db="EMBL/GenBank/DDBJ databases">
        <title>Genome sequencing of cyanobaciteial culture collection at National Institute for Environmental Studies (NIES).</title>
        <authorList>
            <person name="Hirose Y."/>
            <person name="Shimura Y."/>
            <person name="Fujisawa T."/>
            <person name="Nakamura Y."/>
            <person name="Kawachi M."/>
        </authorList>
    </citation>
    <scope>NUCLEOTIDE SEQUENCE [LARGE SCALE GENOMIC DNA]</scope>
    <source>
        <strain evidence="8 9">NIES-37</strain>
    </source>
</reference>
<evidence type="ECO:0000313" key="9">
    <source>
        <dbReference type="Proteomes" id="UP000218785"/>
    </source>
</evidence>
<dbReference type="GO" id="GO:0000976">
    <property type="term" value="F:transcription cis-regulatory region binding"/>
    <property type="evidence" value="ECO:0007669"/>
    <property type="project" value="TreeGrafter"/>
</dbReference>
<protein>
    <submittedName>
        <fullName evidence="8">Multi-component transcriptional regulator</fullName>
    </submittedName>
</protein>
<dbReference type="SUPFAM" id="SSF52172">
    <property type="entry name" value="CheY-like"/>
    <property type="match status" value="3"/>
</dbReference>
<dbReference type="PANTHER" id="PTHR48111">
    <property type="entry name" value="REGULATOR OF RPOS"/>
    <property type="match status" value="1"/>
</dbReference>
<sequence>MKLLLIEDDESLAQLLRATLIAQNYQVELAADGQQGWDLAQSSVYDLIVLDLILPKLDGINFCKRIRLQNGNVARSPNQNTPILLLTALDSVMNKVIGLDAGADDYMVKPVNLDEFMARVRSLLRRSYITRSPLLEWGELCLNPNNCQVTYQGQPILLTAKEYAILELFLRNPDHIFSASLLIDRLWTSDEAPSEWAVRTHVKGLRNKLKKAGVGEIFETIYKLGYRLKRREQESPKEQSPTSPILTPSSLTTFISDVWEEMRETYCDRLMIIQQAVTALKNGQISAELQQAAEYEAHTLIGSLGSFGLGEASRISRQIQQILTQAESISALQILQLVHLVNALQQEMQSASAGTHPAQTSGSKVIHRTSLLIVDDDAVLARHLATKAAMQGIFVEVATDLQQAESFLLDKLPDVILLDLNFPGAPASGLNFLAKLYNQHPHLPVLVLTAKEDFADRLEAARLGSKLFLQKPIAANQVLKAVTQVVQQSSPIPQKLLIMEDDQQMLHLLRHLLQPWGYHLTLLDSPQNFWTTLSQTDPDLLILDIELSDSTDSLSSTINGIDLCQVIRNDFRWQKLPILFLSAHTDAEIVQQCFAAGGDDFLYKPVIAAELLTRVRNRLEQR</sequence>
<feature type="domain" description="OmpR/PhoB-type" evidence="7">
    <location>
        <begin position="132"/>
        <end position="230"/>
    </location>
</feature>
<dbReference type="InterPro" id="IPR001789">
    <property type="entry name" value="Sig_transdc_resp-reg_receiver"/>
</dbReference>
<dbReference type="PANTHER" id="PTHR48111:SF15">
    <property type="entry name" value="OMPR SUBFAMILY"/>
    <property type="match status" value="1"/>
</dbReference>
<dbReference type="SMART" id="SM00862">
    <property type="entry name" value="Trans_reg_C"/>
    <property type="match status" value="1"/>
</dbReference>
<dbReference type="EMBL" id="AP018248">
    <property type="protein sequence ID" value="BAZ00285.1"/>
    <property type="molecule type" value="Genomic_DNA"/>
</dbReference>
<evidence type="ECO:0000313" key="8">
    <source>
        <dbReference type="EMBL" id="BAZ00285.1"/>
    </source>
</evidence>
<dbReference type="GO" id="GO:0032993">
    <property type="term" value="C:protein-DNA complex"/>
    <property type="evidence" value="ECO:0007669"/>
    <property type="project" value="TreeGrafter"/>
</dbReference>
<dbReference type="InterPro" id="IPR036388">
    <property type="entry name" value="WH-like_DNA-bd_sf"/>
</dbReference>
<feature type="domain" description="Response regulatory" evidence="5">
    <location>
        <begin position="495"/>
        <end position="619"/>
    </location>
</feature>
<keyword evidence="3" id="KW-0597">Phosphoprotein</keyword>
<dbReference type="InterPro" id="IPR039420">
    <property type="entry name" value="WalR-like"/>
</dbReference>
<dbReference type="PROSITE" id="PS50110">
    <property type="entry name" value="RESPONSE_REGULATORY"/>
    <property type="match status" value="3"/>
</dbReference>